<evidence type="ECO:0000256" key="4">
    <source>
        <dbReference type="ARBA" id="ARBA00022655"/>
    </source>
</evidence>
<dbReference type="Pfam" id="PF02558">
    <property type="entry name" value="ApbA"/>
    <property type="match status" value="1"/>
</dbReference>
<dbReference type="InterPro" id="IPR013328">
    <property type="entry name" value="6PGD_dom2"/>
</dbReference>
<dbReference type="PANTHER" id="PTHR21708:SF26">
    <property type="entry name" value="2-DEHYDROPANTOATE 2-REDUCTASE"/>
    <property type="match status" value="1"/>
</dbReference>
<dbReference type="Gene3D" id="3.40.50.720">
    <property type="entry name" value="NAD(P)-binding Rossmann-like Domain"/>
    <property type="match status" value="1"/>
</dbReference>
<dbReference type="GO" id="GO:0008677">
    <property type="term" value="F:2-dehydropantoate 2-reductase activity"/>
    <property type="evidence" value="ECO:0007669"/>
    <property type="project" value="UniProtKB-EC"/>
</dbReference>
<dbReference type="InterPro" id="IPR008927">
    <property type="entry name" value="6-PGluconate_DH-like_C_sf"/>
</dbReference>
<feature type="domain" description="Ketopantoate reductase N-terminal" evidence="7">
    <location>
        <begin position="3"/>
        <end position="102"/>
    </location>
</feature>
<sequence length="339" mass="35297">MKIAIIGAGNIGTAMAALICNSGAEVTVVARGARLQAIAEGGLALDDRGTRHDARPKATEALSEVQDAVFLCVKSQQLGAALDTNRAGIGPETLVIPMVNGLPFWFFLPDARPVPHTDPEGILARLLRPEQVLGAVLLMTVSMDETGVALSTNTPTLSLAPVAPGADGAKVDALIESLNAGGVVTDLSDDIRAKVLVKLMANVTTNPLSALVGCTLEEIGQRDDLCALAFAVADEFRAWAKADLGRDLPPNPWLRELLLDAGPFATSMLQDARAGRTLELDAIARAAMTLAEDQGQPMRCLAAIVHALDIATTLPLDGTACAAALSDLTSLTSLERTPS</sequence>
<accession>A0A1X6ZC25</accession>
<keyword evidence="10" id="KW-1185">Reference proteome</keyword>
<comment type="catalytic activity">
    <reaction evidence="6">
        <text>(R)-pantoate + NADP(+) = 2-dehydropantoate + NADPH + H(+)</text>
        <dbReference type="Rhea" id="RHEA:16233"/>
        <dbReference type="ChEBI" id="CHEBI:11561"/>
        <dbReference type="ChEBI" id="CHEBI:15378"/>
        <dbReference type="ChEBI" id="CHEBI:15980"/>
        <dbReference type="ChEBI" id="CHEBI:57783"/>
        <dbReference type="ChEBI" id="CHEBI:58349"/>
        <dbReference type="EC" id="1.1.1.169"/>
    </reaction>
</comment>
<name>A0A1X6ZC25_9RHOB</name>
<evidence type="ECO:0000256" key="2">
    <source>
        <dbReference type="ARBA" id="ARBA00013014"/>
    </source>
</evidence>
<dbReference type="Pfam" id="PF08546">
    <property type="entry name" value="ApbA_C"/>
    <property type="match status" value="1"/>
</dbReference>
<keyword evidence="4" id="KW-0566">Pantothenate biosynthesis</keyword>
<dbReference type="SUPFAM" id="SSF51735">
    <property type="entry name" value="NAD(P)-binding Rossmann-fold domains"/>
    <property type="match status" value="1"/>
</dbReference>
<dbReference type="EMBL" id="FWFN01000004">
    <property type="protein sequence ID" value="SLN47321.1"/>
    <property type="molecule type" value="Genomic_DNA"/>
</dbReference>
<protein>
    <recommendedName>
        <fullName evidence="3">2-dehydropantoate 2-reductase</fullName>
        <ecNumber evidence="2">1.1.1.169</ecNumber>
    </recommendedName>
    <alternativeName>
        <fullName evidence="5">Ketopantoate reductase</fullName>
    </alternativeName>
</protein>
<evidence type="ECO:0000313" key="9">
    <source>
        <dbReference type="EMBL" id="SLN47321.1"/>
    </source>
</evidence>
<evidence type="ECO:0000256" key="5">
    <source>
        <dbReference type="ARBA" id="ARBA00032024"/>
    </source>
</evidence>
<dbReference type="GO" id="GO:0005737">
    <property type="term" value="C:cytoplasm"/>
    <property type="evidence" value="ECO:0007669"/>
    <property type="project" value="TreeGrafter"/>
</dbReference>
<dbReference type="OrthoDB" id="9796561at2"/>
<gene>
    <name evidence="9" type="ORF">PSM7751_02215</name>
</gene>
<proteinExistence type="predicted"/>
<evidence type="ECO:0000256" key="3">
    <source>
        <dbReference type="ARBA" id="ARBA00019465"/>
    </source>
</evidence>
<dbReference type="Gene3D" id="1.10.1040.10">
    <property type="entry name" value="N-(1-d-carboxylethyl)-l-norvaline Dehydrogenase, domain 2"/>
    <property type="match status" value="1"/>
</dbReference>
<dbReference type="AlphaFoldDB" id="A0A1X6ZC25"/>
<evidence type="ECO:0000259" key="8">
    <source>
        <dbReference type="Pfam" id="PF08546"/>
    </source>
</evidence>
<reference evidence="9 10" key="1">
    <citation type="submission" date="2017-03" db="EMBL/GenBank/DDBJ databases">
        <authorList>
            <person name="Afonso C.L."/>
            <person name="Miller P.J."/>
            <person name="Scott M.A."/>
            <person name="Spackman E."/>
            <person name="Goraichik I."/>
            <person name="Dimitrov K.M."/>
            <person name="Suarez D.L."/>
            <person name="Swayne D.E."/>
        </authorList>
    </citation>
    <scope>NUCLEOTIDE SEQUENCE [LARGE SCALE GENOMIC DNA]</scope>
    <source>
        <strain evidence="9 10">CECT 7751</strain>
    </source>
</reference>
<dbReference type="EC" id="1.1.1.169" evidence="2"/>
<evidence type="ECO:0000313" key="10">
    <source>
        <dbReference type="Proteomes" id="UP000193963"/>
    </source>
</evidence>
<feature type="domain" description="Ketopantoate reductase C-terminal" evidence="8">
    <location>
        <begin position="190"/>
        <end position="308"/>
    </location>
</feature>
<dbReference type="RefSeq" id="WP_085888272.1">
    <property type="nucleotide sequence ID" value="NZ_FWFN01000004.1"/>
</dbReference>
<dbReference type="InterPro" id="IPR013752">
    <property type="entry name" value="KPA_reductase"/>
</dbReference>
<evidence type="ECO:0000259" key="7">
    <source>
        <dbReference type="Pfam" id="PF02558"/>
    </source>
</evidence>
<dbReference type="SUPFAM" id="SSF48179">
    <property type="entry name" value="6-phosphogluconate dehydrogenase C-terminal domain-like"/>
    <property type="match status" value="1"/>
</dbReference>
<dbReference type="Proteomes" id="UP000193963">
    <property type="component" value="Unassembled WGS sequence"/>
</dbReference>
<evidence type="ECO:0000256" key="1">
    <source>
        <dbReference type="ARBA" id="ARBA00004994"/>
    </source>
</evidence>
<dbReference type="GO" id="GO:0015940">
    <property type="term" value="P:pantothenate biosynthetic process"/>
    <property type="evidence" value="ECO:0007669"/>
    <property type="project" value="UniProtKB-UniPathway"/>
</dbReference>
<dbReference type="InterPro" id="IPR013332">
    <property type="entry name" value="KPR_N"/>
</dbReference>
<dbReference type="UniPathway" id="UPA00028">
    <property type="reaction ID" value="UER00004"/>
</dbReference>
<organism evidence="9 10">
    <name type="scientific">Pseudooceanicola marinus</name>
    <dbReference type="NCBI Taxonomy" id="396013"/>
    <lineage>
        <taxon>Bacteria</taxon>
        <taxon>Pseudomonadati</taxon>
        <taxon>Pseudomonadota</taxon>
        <taxon>Alphaproteobacteria</taxon>
        <taxon>Rhodobacterales</taxon>
        <taxon>Paracoccaceae</taxon>
        <taxon>Pseudooceanicola</taxon>
    </lineage>
</organism>
<dbReference type="PANTHER" id="PTHR21708">
    <property type="entry name" value="PROBABLE 2-DEHYDROPANTOATE 2-REDUCTASE"/>
    <property type="match status" value="1"/>
</dbReference>
<evidence type="ECO:0000256" key="6">
    <source>
        <dbReference type="ARBA" id="ARBA00048793"/>
    </source>
</evidence>
<dbReference type="InterPro" id="IPR036291">
    <property type="entry name" value="NAD(P)-bd_dom_sf"/>
</dbReference>
<comment type="pathway">
    <text evidence="1">Cofactor biosynthesis; (R)-pantothenate biosynthesis; (R)-pantoate from 3-methyl-2-oxobutanoate: step 2/2.</text>
</comment>
<dbReference type="InterPro" id="IPR051402">
    <property type="entry name" value="KPR-Related"/>
</dbReference>